<dbReference type="PANTHER" id="PTHR22939:SF129">
    <property type="entry name" value="SERINE PROTEASE HTRA2, MITOCHONDRIAL"/>
    <property type="match status" value="1"/>
</dbReference>
<sequence>MKTLHKLFLVWISIGFNIPVWGGEGNLPDVVPHIKPSIVAVGTFMPTRNPRAVFLGTGFAVGDGRQIVTNAHVIAKELDVDHLERFAVFYRQDRNEHMVLADLAVSDQEHDLALLRLQEGKLPVLEIGDSSQVREGELFAFTGYPIGMVLGLYPVTHRCIVSAISPNAIPVLASRQLNAGMLKKLETPYDVFQLDATAYPGNSGSPLYDIDSGKVMGIINKVFVQGSKENALSNPSGISYAIPSAHIKQLLNQKTLQ</sequence>
<keyword evidence="1" id="KW-0378">Hydrolase</keyword>
<dbReference type="PANTHER" id="PTHR22939">
    <property type="entry name" value="SERINE PROTEASE FAMILY S1C HTRA-RELATED"/>
    <property type="match status" value="1"/>
</dbReference>
<dbReference type="InterPro" id="IPR043504">
    <property type="entry name" value="Peptidase_S1_PA_chymotrypsin"/>
</dbReference>
<gene>
    <name evidence="1" type="ORF">NP590_13580</name>
</gene>
<reference evidence="1 2" key="1">
    <citation type="submission" date="2022-07" db="EMBL/GenBank/DDBJ databases">
        <title>Methylomonas rivi sp. nov., Methylomonas rosea sp. nov., Methylomonas aureus sp. nov. and Methylomonas subterranea sp. nov., four novel methanotrophs isolated from a freshwater creek and the deep terrestrial subsurface.</title>
        <authorList>
            <person name="Abin C."/>
            <person name="Sankaranarayanan K."/>
            <person name="Garner C."/>
            <person name="Sindelar R."/>
            <person name="Kotary K."/>
            <person name="Garner R."/>
            <person name="Barclay S."/>
            <person name="Lawson P."/>
            <person name="Krumholz L."/>
        </authorList>
    </citation>
    <scope>NUCLEOTIDE SEQUENCE [LARGE SCALE GENOMIC DNA]</scope>
    <source>
        <strain evidence="1 2">SURF-2</strain>
    </source>
</reference>
<proteinExistence type="predicted"/>
<comment type="caution">
    <text evidence="1">The sequence shown here is derived from an EMBL/GenBank/DDBJ whole genome shotgun (WGS) entry which is preliminary data.</text>
</comment>
<dbReference type="RefSeq" id="WP_256603038.1">
    <property type="nucleotide sequence ID" value="NZ_JANIBJ010000025.1"/>
</dbReference>
<dbReference type="GO" id="GO:0006508">
    <property type="term" value="P:proteolysis"/>
    <property type="evidence" value="ECO:0007669"/>
    <property type="project" value="UniProtKB-KW"/>
</dbReference>
<dbReference type="EMBL" id="JANIBJ010000025">
    <property type="protein sequence ID" value="MCQ8105141.1"/>
    <property type="molecule type" value="Genomic_DNA"/>
</dbReference>
<name>A0ABT1TI51_9GAMM</name>
<dbReference type="Pfam" id="PF13365">
    <property type="entry name" value="Trypsin_2"/>
    <property type="match status" value="1"/>
</dbReference>
<evidence type="ECO:0000313" key="2">
    <source>
        <dbReference type="Proteomes" id="UP001524499"/>
    </source>
</evidence>
<organism evidence="1 2">
    <name type="scientific">Methylomonas subterranea</name>
    <dbReference type="NCBI Taxonomy" id="2952225"/>
    <lineage>
        <taxon>Bacteria</taxon>
        <taxon>Pseudomonadati</taxon>
        <taxon>Pseudomonadota</taxon>
        <taxon>Gammaproteobacteria</taxon>
        <taxon>Methylococcales</taxon>
        <taxon>Methylococcaceae</taxon>
        <taxon>Methylomonas</taxon>
    </lineage>
</organism>
<dbReference type="Gene3D" id="2.40.10.10">
    <property type="entry name" value="Trypsin-like serine proteases"/>
    <property type="match status" value="2"/>
</dbReference>
<keyword evidence="1" id="KW-0645">Protease</keyword>
<dbReference type="Proteomes" id="UP001524499">
    <property type="component" value="Unassembled WGS sequence"/>
</dbReference>
<dbReference type="SUPFAM" id="SSF50494">
    <property type="entry name" value="Trypsin-like serine proteases"/>
    <property type="match status" value="1"/>
</dbReference>
<accession>A0ABT1TI51</accession>
<protein>
    <submittedName>
        <fullName evidence="1">Serine protease</fullName>
    </submittedName>
</protein>
<dbReference type="GO" id="GO:0008233">
    <property type="term" value="F:peptidase activity"/>
    <property type="evidence" value="ECO:0007669"/>
    <property type="project" value="UniProtKB-KW"/>
</dbReference>
<keyword evidence="2" id="KW-1185">Reference proteome</keyword>
<dbReference type="InterPro" id="IPR009003">
    <property type="entry name" value="Peptidase_S1_PA"/>
</dbReference>
<evidence type="ECO:0000313" key="1">
    <source>
        <dbReference type="EMBL" id="MCQ8105141.1"/>
    </source>
</evidence>